<name>A0A9D2MQV3_9FIRM</name>
<feature type="region of interest" description="Disordered" evidence="2">
    <location>
        <begin position="257"/>
        <end position="277"/>
    </location>
</feature>
<evidence type="ECO:0000313" key="5">
    <source>
        <dbReference type="EMBL" id="HJB90716.1"/>
    </source>
</evidence>
<comment type="similarity">
    <text evidence="1">Belongs to the membrane fusion protein (MFP) (TC 8.A.1) family.</text>
</comment>
<accession>A0A9D2MQV3</accession>
<dbReference type="Proteomes" id="UP000886883">
    <property type="component" value="Unassembled WGS sequence"/>
</dbReference>
<dbReference type="InterPro" id="IPR058637">
    <property type="entry name" value="YknX-like_C"/>
</dbReference>
<protein>
    <submittedName>
        <fullName evidence="5">Efflux RND transporter periplasmic adaptor subunit</fullName>
    </submittedName>
</protein>
<evidence type="ECO:0000259" key="3">
    <source>
        <dbReference type="Pfam" id="PF25917"/>
    </source>
</evidence>
<dbReference type="InterPro" id="IPR058625">
    <property type="entry name" value="MdtA-like_BSH"/>
</dbReference>
<dbReference type="Gene3D" id="2.40.50.100">
    <property type="match status" value="1"/>
</dbReference>
<evidence type="ECO:0000313" key="6">
    <source>
        <dbReference type="Proteomes" id="UP000886883"/>
    </source>
</evidence>
<feature type="domain" description="Multidrug resistance protein MdtA-like barrel-sandwich hybrid" evidence="3">
    <location>
        <begin position="88"/>
        <end position="339"/>
    </location>
</feature>
<reference evidence="5" key="1">
    <citation type="journal article" date="2021" name="PeerJ">
        <title>Extensive microbial diversity within the chicken gut microbiome revealed by metagenomics and culture.</title>
        <authorList>
            <person name="Gilroy R."/>
            <person name="Ravi A."/>
            <person name="Getino M."/>
            <person name="Pursley I."/>
            <person name="Horton D.L."/>
            <person name="Alikhan N.F."/>
            <person name="Baker D."/>
            <person name="Gharbi K."/>
            <person name="Hall N."/>
            <person name="Watson M."/>
            <person name="Adriaenssens E.M."/>
            <person name="Foster-Nyarko E."/>
            <person name="Jarju S."/>
            <person name="Secka A."/>
            <person name="Antonio M."/>
            <person name="Oren A."/>
            <person name="Chaudhuri R.R."/>
            <person name="La Ragione R."/>
            <person name="Hildebrand F."/>
            <person name="Pallen M.J."/>
        </authorList>
    </citation>
    <scope>NUCLEOTIDE SEQUENCE</scope>
    <source>
        <strain evidence="5">USAMLcec3-2134</strain>
    </source>
</reference>
<comment type="caution">
    <text evidence="5">The sequence shown here is derived from an EMBL/GenBank/DDBJ whole genome shotgun (WGS) entry which is preliminary data.</text>
</comment>
<feature type="domain" description="YknX-like C-terminal permuted SH3-like" evidence="4">
    <location>
        <begin position="428"/>
        <end position="492"/>
    </location>
</feature>
<dbReference type="EMBL" id="DWXE01000015">
    <property type="protein sequence ID" value="HJB90716.1"/>
    <property type="molecule type" value="Genomic_DNA"/>
</dbReference>
<dbReference type="GO" id="GO:0015562">
    <property type="term" value="F:efflux transmembrane transporter activity"/>
    <property type="evidence" value="ECO:0007669"/>
    <property type="project" value="TreeGrafter"/>
</dbReference>
<dbReference type="Pfam" id="PF25989">
    <property type="entry name" value="YknX_C"/>
    <property type="match status" value="1"/>
</dbReference>
<dbReference type="NCBIfam" id="TIGR01730">
    <property type="entry name" value="RND_mfp"/>
    <property type="match status" value="1"/>
</dbReference>
<dbReference type="PANTHER" id="PTHR30469">
    <property type="entry name" value="MULTIDRUG RESISTANCE PROTEIN MDTA"/>
    <property type="match status" value="1"/>
</dbReference>
<feature type="compositionally biased region" description="Basic and acidic residues" evidence="2">
    <location>
        <begin position="257"/>
        <end position="269"/>
    </location>
</feature>
<evidence type="ECO:0000256" key="1">
    <source>
        <dbReference type="ARBA" id="ARBA00009477"/>
    </source>
</evidence>
<evidence type="ECO:0000256" key="2">
    <source>
        <dbReference type="SAM" id="MobiDB-lite"/>
    </source>
</evidence>
<organism evidence="5 6">
    <name type="scientific">Candidatus Eisenbergiella merdigallinarum</name>
    <dbReference type="NCBI Taxonomy" id="2838552"/>
    <lineage>
        <taxon>Bacteria</taxon>
        <taxon>Bacillati</taxon>
        <taxon>Bacillota</taxon>
        <taxon>Clostridia</taxon>
        <taxon>Lachnospirales</taxon>
        <taxon>Lachnospiraceae</taxon>
        <taxon>Eisenbergiella</taxon>
    </lineage>
</organism>
<dbReference type="Gene3D" id="2.40.30.170">
    <property type="match status" value="1"/>
</dbReference>
<reference evidence="5" key="2">
    <citation type="submission" date="2021-04" db="EMBL/GenBank/DDBJ databases">
        <authorList>
            <person name="Gilroy R."/>
        </authorList>
    </citation>
    <scope>NUCLEOTIDE SEQUENCE</scope>
    <source>
        <strain evidence="5">USAMLcec3-2134</strain>
    </source>
</reference>
<dbReference type="AlphaFoldDB" id="A0A9D2MQV3"/>
<gene>
    <name evidence="5" type="ORF">H9763_04520</name>
</gene>
<dbReference type="InterPro" id="IPR006143">
    <property type="entry name" value="RND_pump_MFP"/>
</dbReference>
<sequence>MSELTKKRQKPAPKTGKRRLKKRYVALGLVAVLALGAFVYSNAMSGKAALPVTCTAAMTGDVEENISASGKVQSANAKTYFAPAGATIAELNVSVGDEVKEGDLLLTFDTSELEQNKQKADLEASQAANSYQSAMQESNENQNEYSDATIGLDELKQMKANQEQYVQGLKYELEDDTSEKKEDLKQWSTQLQKELDYQNRKLAEKQAAGRDTENTEEVIESVQGQLYDVQNELEMLENDENLKQKQRLIDLEEKKLSDMEEEISRRESKQTSSESGILNGYAQAEKRISVESANLSAQQAAEDLAVASQGVTAEFSGIVTEVSAVEGASVTKGAQLFTVQSNREVKVTVELSKYDLEKVTEGQEADVTIAGAAYRGKVEKISRMAENNAQNTPVVKADIRIENPDGNVFLGVEGKADIHTAKAEGAVLVPYEAVNTDKDGDFCYLVKDGVIVKQPVVTGISDDTDVEIREGIQAGDMVVTGTGANLTEGMQVVPITQ</sequence>
<feature type="region of interest" description="Disordered" evidence="2">
    <location>
        <begin position="122"/>
        <end position="143"/>
    </location>
</feature>
<dbReference type="Gene3D" id="2.40.420.20">
    <property type="match status" value="1"/>
</dbReference>
<dbReference type="GO" id="GO:1990281">
    <property type="term" value="C:efflux pump complex"/>
    <property type="evidence" value="ECO:0007669"/>
    <property type="project" value="TreeGrafter"/>
</dbReference>
<dbReference type="Pfam" id="PF25917">
    <property type="entry name" value="BSH_RND"/>
    <property type="match status" value="1"/>
</dbReference>
<feature type="compositionally biased region" description="Polar residues" evidence="2">
    <location>
        <begin position="126"/>
        <end position="143"/>
    </location>
</feature>
<evidence type="ECO:0000259" key="4">
    <source>
        <dbReference type="Pfam" id="PF25989"/>
    </source>
</evidence>
<dbReference type="PANTHER" id="PTHR30469:SF33">
    <property type="entry name" value="SLR1207 PROTEIN"/>
    <property type="match status" value="1"/>
</dbReference>
<proteinExistence type="inferred from homology"/>